<reference evidence="3 4" key="1">
    <citation type="submission" date="2019-07" db="EMBL/GenBank/DDBJ databases">
        <title>Whole genome shotgun sequence of Nocardia ninae NBRC 108245.</title>
        <authorList>
            <person name="Hosoyama A."/>
            <person name="Uohara A."/>
            <person name="Ohji S."/>
            <person name="Ichikawa N."/>
        </authorList>
    </citation>
    <scope>NUCLEOTIDE SEQUENCE [LARGE SCALE GENOMIC DNA]</scope>
    <source>
        <strain evidence="3 4">NBRC 108245</strain>
    </source>
</reference>
<dbReference type="InterPro" id="IPR036086">
    <property type="entry name" value="ParB/Sulfiredoxin_sf"/>
</dbReference>
<dbReference type="RefSeq" id="WP_147135046.1">
    <property type="nucleotide sequence ID" value="NZ_BJXA01000033.1"/>
</dbReference>
<dbReference type="OrthoDB" id="3701787at2"/>
<gene>
    <name evidence="3" type="ORF">NN4_46750</name>
</gene>
<organism evidence="3 4">
    <name type="scientific">Nocardia ninae NBRC 108245</name>
    <dbReference type="NCBI Taxonomy" id="1210091"/>
    <lineage>
        <taxon>Bacteria</taxon>
        <taxon>Bacillati</taxon>
        <taxon>Actinomycetota</taxon>
        <taxon>Actinomycetes</taxon>
        <taxon>Mycobacteriales</taxon>
        <taxon>Nocardiaceae</taxon>
        <taxon>Nocardia</taxon>
    </lineage>
</organism>
<dbReference type="Proteomes" id="UP000321424">
    <property type="component" value="Unassembled WGS sequence"/>
</dbReference>
<dbReference type="SMART" id="SM00470">
    <property type="entry name" value="ParB"/>
    <property type="match status" value="1"/>
</dbReference>
<accession>A0A511MJR8</accession>
<dbReference type="SUPFAM" id="SSF110849">
    <property type="entry name" value="ParB/Sulfiredoxin"/>
    <property type="match status" value="1"/>
</dbReference>
<evidence type="ECO:0000313" key="3">
    <source>
        <dbReference type="EMBL" id="GEM40156.1"/>
    </source>
</evidence>
<feature type="region of interest" description="Disordered" evidence="1">
    <location>
        <begin position="235"/>
        <end position="255"/>
    </location>
</feature>
<evidence type="ECO:0000256" key="1">
    <source>
        <dbReference type="SAM" id="MobiDB-lite"/>
    </source>
</evidence>
<proteinExistence type="predicted"/>
<feature type="domain" description="ParB-like N-terminal" evidence="2">
    <location>
        <begin position="40"/>
        <end position="124"/>
    </location>
</feature>
<dbReference type="AlphaFoldDB" id="A0A511MJR8"/>
<comment type="caution">
    <text evidence="3">The sequence shown here is derived from an EMBL/GenBank/DDBJ whole genome shotgun (WGS) entry which is preliminary data.</text>
</comment>
<name>A0A511MJR8_9NOCA</name>
<protein>
    <recommendedName>
        <fullName evidence="2">ParB-like N-terminal domain-containing protein</fullName>
    </recommendedName>
</protein>
<evidence type="ECO:0000259" key="2">
    <source>
        <dbReference type="SMART" id="SM00470"/>
    </source>
</evidence>
<dbReference type="InterPro" id="IPR003115">
    <property type="entry name" value="ParB_N"/>
</dbReference>
<keyword evidence="4" id="KW-1185">Reference proteome</keyword>
<dbReference type="EMBL" id="BJXA01000033">
    <property type="protein sequence ID" value="GEM40156.1"/>
    <property type="molecule type" value="Genomic_DNA"/>
</dbReference>
<sequence>MTDTNLGKALRKGAEAKLMNTAENISALTFPEDASANVAVEVPVASVQIVEGPRFSGENSDHIRLMADLETALPPIVLDRESMRLIDGRHRLRAAQLRGDTHITAVFFDGSEADAFVLAVKANTTHGLPLTLGERTAAAHRILLTHPQWSDSAVASCTGLAAKTVSGIRRSSKEIPKLNSRVGRDGRVRPVDASAGRERAAQLIIEQPGASLREVARKAGVSPATVQDVRDRLQRGESALSSRKKRRSQPARVVDREPETLAELIQGLQRDPSIRFSDSGRKLLRLLSSQPLQLEHWETVIADVPTHRNDAVTRIAMQHAANWERFANKLAQRQDEQRRTAG</sequence>
<evidence type="ECO:0000313" key="4">
    <source>
        <dbReference type="Proteomes" id="UP000321424"/>
    </source>
</evidence>